<dbReference type="RefSeq" id="YP_009361869.1">
    <property type="nucleotide sequence ID" value="NC_034443.1"/>
</dbReference>
<sequence>MLSSRDRVKAIASKEFFNDIDGKQFEEDQGEEEHVSPVPEIDSDFKKLKGSLDDKEEEEGFDDVTEIVDENGSDSDSAGDINLMISNSENSGDDDNPAALVGRHEYIETDLKHFALSDELESHLSSQEEIAAHESGHRNSSLNISLPKLVLDEIKDQKELDETCMGLLHAFAAHLGWSVVPMYSQVSEEKLIINVKQVKRSKQHMSISSTDMDQPVVENLAKVNRGRSSERFEGKDKERFKEFVEKMSSGQIRFIKKKKNGFISLTLATPGVTMELVKQALDQCVLEKDVIDMILRESNMLTLVKTLCIYP</sequence>
<dbReference type="GeneID" id="32707761"/>
<organism evidence="2 3">
    <name type="scientific">Le Dantec virus</name>
    <dbReference type="NCBI Taxonomy" id="318848"/>
    <lineage>
        <taxon>Viruses</taxon>
        <taxon>Riboviria</taxon>
        <taxon>Orthornavirae</taxon>
        <taxon>Negarnaviricota</taxon>
        <taxon>Haploviricotina</taxon>
        <taxon>Monjiviricetes</taxon>
        <taxon>Mononegavirales</taxon>
        <taxon>Rhabdoviridae</taxon>
        <taxon>Alpharhabdovirinae</taxon>
        <taxon>Ledantevirus</taxon>
        <taxon>Ledantevirus ledantec</taxon>
    </lineage>
</organism>
<reference evidence="2 3" key="1">
    <citation type="journal article" date="2015" name="PLoS Pathog.">
        <title>Evolution of genome size and complexity in the rhabdoviridae.</title>
        <authorList>
            <person name="Walker P.J."/>
            <person name="Firth C."/>
            <person name="Widen S.G."/>
            <person name="Blasdell K.R."/>
            <person name="Guzman H."/>
            <person name="Wood T.G."/>
            <person name="Paradkar P.N."/>
            <person name="Holmes E.C."/>
            <person name="Tesh R.B."/>
            <person name="Vasilakis N."/>
        </authorList>
    </citation>
    <scope>NUCLEOTIDE SEQUENCE [LARGE SCALE GENOMIC DNA]</scope>
    <source>
        <strain evidence="2 3">DakHD763</strain>
    </source>
</reference>
<evidence type="ECO:0000256" key="1">
    <source>
        <dbReference type="SAM" id="MobiDB-lite"/>
    </source>
</evidence>
<evidence type="ECO:0000313" key="3">
    <source>
        <dbReference type="Proteomes" id="UP000207720"/>
    </source>
</evidence>
<dbReference type="OrthoDB" id="30989at10239"/>
<feature type="compositionally biased region" description="Acidic residues" evidence="1">
    <location>
        <begin position="54"/>
        <end position="73"/>
    </location>
</feature>
<proteinExistence type="predicted"/>
<accession>A0A0D3R1W0</accession>
<name>A0A0D3R1W0_9RHAB</name>
<dbReference type="Proteomes" id="UP000207720">
    <property type="component" value="Segment"/>
</dbReference>
<keyword evidence="3" id="KW-1185">Reference proteome</keyword>
<feature type="compositionally biased region" description="Basic and acidic residues" evidence="1">
    <location>
        <begin position="43"/>
        <end position="53"/>
    </location>
</feature>
<evidence type="ECO:0000313" key="2">
    <source>
        <dbReference type="EMBL" id="AJR28455.1"/>
    </source>
</evidence>
<feature type="region of interest" description="Disordered" evidence="1">
    <location>
        <begin position="19"/>
        <end position="80"/>
    </location>
</feature>
<dbReference type="KEGG" id="vg:32707761"/>
<dbReference type="EMBL" id="KM205006">
    <property type="protein sequence ID" value="AJR28455.1"/>
    <property type="molecule type" value="Viral_cRNA"/>
</dbReference>
<protein>
    <submittedName>
        <fullName evidence="2">Phosphoprotein</fullName>
    </submittedName>
</protein>